<dbReference type="InterPro" id="IPR002347">
    <property type="entry name" value="SDR_fam"/>
</dbReference>
<dbReference type="GO" id="GO:0016491">
    <property type="term" value="F:oxidoreductase activity"/>
    <property type="evidence" value="ECO:0007669"/>
    <property type="project" value="UniProtKB-KW"/>
</dbReference>
<keyword evidence="2" id="KW-0521">NADP</keyword>
<dbReference type="PRINTS" id="PR00081">
    <property type="entry name" value="GDHRDH"/>
</dbReference>
<protein>
    <recommendedName>
        <fullName evidence="6">NAD(P)-binding protein</fullName>
    </recommendedName>
</protein>
<dbReference type="PANTHER" id="PTHR24320">
    <property type="entry name" value="RETINOL DEHYDROGENASE"/>
    <property type="match status" value="1"/>
</dbReference>
<evidence type="ECO:0000256" key="1">
    <source>
        <dbReference type="ARBA" id="ARBA00006484"/>
    </source>
</evidence>
<dbReference type="Pfam" id="PF00106">
    <property type="entry name" value="adh_short"/>
    <property type="match status" value="2"/>
</dbReference>
<dbReference type="PANTHER" id="PTHR24320:SF252">
    <property type="entry name" value="DEHYDROGENASE_REDUCTASE FAMILY PROTEIN, PUTATIVE (AFU_ORTHOLOGUE AFUA_3G08550)-RELATED"/>
    <property type="match status" value="1"/>
</dbReference>
<keyword evidence="5" id="KW-1185">Reference proteome</keyword>
<dbReference type="Proteomes" id="UP001142393">
    <property type="component" value="Unassembled WGS sequence"/>
</dbReference>
<evidence type="ECO:0000256" key="3">
    <source>
        <dbReference type="ARBA" id="ARBA00023002"/>
    </source>
</evidence>
<keyword evidence="3" id="KW-0560">Oxidoreductase</keyword>
<gene>
    <name evidence="4" type="ORF">DFH05DRAFT_1424881</name>
</gene>
<comment type="similarity">
    <text evidence="1">Belongs to the short-chain dehydrogenases/reductases (SDR) family.</text>
</comment>
<dbReference type="InterPro" id="IPR036291">
    <property type="entry name" value="NAD(P)-bd_dom_sf"/>
</dbReference>
<dbReference type="AlphaFoldDB" id="A0A9W8NV74"/>
<name>A0A9W8NV74_9AGAR</name>
<dbReference type="SUPFAM" id="SSF51735">
    <property type="entry name" value="NAD(P)-binding Rossmann-fold domains"/>
    <property type="match status" value="1"/>
</dbReference>
<dbReference type="Gene3D" id="3.40.50.720">
    <property type="entry name" value="NAD(P)-binding Rossmann-like Domain"/>
    <property type="match status" value="1"/>
</dbReference>
<proteinExistence type="inferred from homology"/>
<accession>A0A9W8NV74</accession>
<comment type="caution">
    <text evidence="4">The sequence shown here is derived from an EMBL/GenBank/DDBJ whole genome shotgun (WGS) entry which is preliminary data.</text>
</comment>
<reference evidence="4 5" key="1">
    <citation type="journal article" date="2023" name="Proc. Natl. Acad. Sci. U.S.A.">
        <title>A global phylogenomic analysis of the shiitake genus Lentinula.</title>
        <authorList>
            <person name="Sierra-Patev S."/>
            <person name="Min B."/>
            <person name="Naranjo-Ortiz M."/>
            <person name="Looney B."/>
            <person name="Konkel Z."/>
            <person name="Slot J.C."/>
            <person name="Sakamoto Y."/>
            <person name="Steenwyk J.L."/>
            <person name="Rokas A."/>
            <person name="Carro J."/>
            <person name="Camarero S."/>
            <person name="Ferreira P."/>
            <person name="Molpeceres G."/>
            <person name="Ruiz-Duenas F.J."/>
            <person name="Serrano A."/>
            <person name="Henrissat B."/>
            <person name="Drula E."/>
            <person name="Hughes K.W."/>
            <person name="Mata J.L."/>
            <person name="Ishikawa N.K."/>
            <person name="Vargas-Isla R."/>
            <person name="Ushijima S."/>
            <person name="Smith C.A."/>
            <person name="Donoghue J."/>
            <person name="Ahrendt S."/>
            <person name="Andreopoulos W."/>
            <person name="He G."/>
            <person name="LaButti K."/>
            <person name="Lipzen A."/>
            <person name="Ng V."/>
            <person name="Riley R."/>
            <person name="Sandor L."/>
            <person name="Barry K."/>
            <person name="Martinez A.T."/>
            <person name="Xiao Y."/>
            <person name="Gibbons J.G."/>
            <person name="Terashima K."/>
            <person name="Grigoriev I.V."/>
            <person name="Hibbett D."/>
        </authorList>
    </citation>
    <scope>NUCLEOTIDE SEQUENCE [LARGE SCALE GENOMIC DNA]</scope>
    <source>
        <strain evidence="4 5">TFB7810</strain>
    </source>
</reference>
<sequence>MLAQMLFMQPPVPALPTSLNFHGKTVLVTGANSGLGRAACLHYLQRNVSTLIITVRRASEGEAVKAELLAHPDVKNEPKILVFELDLSSHSSVIAFASKLRAEVDCLHIALLNAGVFLLDWKVSPHTQNEMTFQVNYLSNAILSLLLLPLLRATAEANSLLAPSYLSIVASQKYNESRYIANPIPESTTIFDAFNDEKGSQPWLLYADSKLLVRLFVKELAKHVDPSTVIINCMCPGMVKTNLARNLSFPLRLAGRLVLSVRARSPEVGSRVLVNATGGAGKESHGEMLVVYQVLPVIPWIESKEGERMQTSLWRETVEEAEKNASEASVAASSKVS</sequence>
<dbReference type="EMBL" id="JANVFU010000012">
    <property type="protein sequence ID" value="KAJ3741502.1"/>
    <property type="molecule type" value="Genomic_DNA"/>
</dbReference>
<evidence type="ECO:0008006" key="6">
    <source>
        <dbReference type="Google" id="ProtNLM"/>
    </source>
</evidence>
<evidence type="ECO:0000256" key="2">
    <source>
        <dbReference type="ARBA" id="ARBA00022857"/>
    </source>
</evidence>
<evidence type="ECO:0000313" key="4">
    <source>
        <dbReference type="EMBL" id="KAJ3741502.1"/>
    </source>
</evidence>
<organism evidence="4 5">
    <name type="scientific">Lentinula detonsa</name>
    <dbReference type="NCBI Taxonomy" id="2804962"/>
    <lineage>
        <taxon>Eukaryota</taxon>
        <taxon>Fungi</taxon>
        <taxon>Dikarya</taxon>
        <taxon>Basidiomycota</taxon>
        <taxon>Agaricomycotina</taxon>
        <taxon>Agaricomycetes</taxon>
        <taxon>Agaricomycetidae</taxon>
        <taxon>Agaricales</taxon>
        <taxon>Marasmiineae</taxon>
        <taxon>Omphalotaceae</taxon>
        <taxon>Lentinula</taxon>
    </lineage>
</organism>
<evidence type="ECO:0000313" key="5">
    <source>
        <dbReference type="Proteomes" id="UP001142393"/>
    </source>
</evidence>